<organism evidence="3 4">
    <name type="scientific">Deinococcus ruber</name>
    <dbReference type="NCBI Taxonomy" id="1848197"/>
    <lineage>
        <taxon>Bacteria</taxon>
        <taxon>Thermotogati</taxon>
        <taxon>Deinococcota</taxon>
        <taxon>Deinococci</taxon>
        <taxon>Deinococcales</taxon>
        <taxon>Deinococcaceae</taxon>
        <taxon>Deinococcus</taxon>
    </lineage>
</organism>
<protein>
    <recommendedName>
        <fullName evidence="2">DUF2087 domain-containing protein</fullName>
    </recommendedName>
</protein>
<sequence>MRAMSRPSKRRPNKKKLAPGKTLQGVSAFQDEKGRVSLWPSARRRTAQIAVLEHLAASFEGGRVYTDGEVTSLLRTRSTLQDLALLKRELIASDYLTHDEQAGTYWRSNGRPTALPTPAAVQEAAPTERQDEANG</sequence>
<evidence type="ECO:0000259" key="2">
    <source>
        <dbReference type="Pfam" id="PF09860"/>
    </source>
</evidence>
<reference evidence="3" key="2">
    <citation type="submission" date="2020-09" db="EMBL/GenBank/DDBJ databases">
        <authorList>
            <person name="Sun Q."/>
            <person name="Ohkuma M."/>
        </authorList>
    </citation>
    <scope>NUCLEOTIDE SEQUENCE</scope>
    <source>
        <strain evidence="3">JCM 31311</strain>
    </source>
</reference>
<feature type="compositionally biased region" description="Basic residues" evidence="1">
    <location>
        <begin position="7"/>
        <end position="18"/>
    </location>
</feature>
<gene>
    <name evidence="3" type="ORF">GCM10008957_18090</name>
</gene>
<feature type="region of interest" description="Disordered" evidence="1">
    <location>
        <begin position="104"/>
        <end position="135"/>
    </location>
</feature>
<evidence type="ECO:0000313" key="4">
    <source>
        <dbReference type="Proteomes" id="UP000603865"/>
    </source>
</evidence>
<feature type="compositionally biased region" description="Basic and acidic residues" evidence="1">
    <location>
        <begin position="126"/>
        <end position="135"/>
    </location>
</feature>
<proteinExistence type="predicted"/>
<reference evidence="3" key="1">
    <citation type="journal article" date="2014" name="Int. J. Syst. Evol. Microbiol.">
        <title>Complete genome sequence of Corynebacterium casei LMG S-19264T (=DSM 44701T), isolated from a smear-ripened cheese.</title>
        <authorList>
            <consortium name="US DOE Joint Genome Institute (JGI-PGF)"/>
            <person name="Walter F."/>
            <person name="Albersmeier A."/>
            <person name="Kalinowski J."/>
            <person name="Ruckert C."/>
        </authorList>
    </citation>
    <scope>NUCLEOTIDE SEQUENCE</scope>
    <source>
        <strain evidence="3">JCM 31311</strain>
    </source>
</reference>
<dbReference type="Proteomes" id="UP000603865">
    <property type="component" value="Unassembled WGS sequence"/>
</dbReference>
<keyword evidence="4" id="KW-1185">Reference proteome</keyword>
<name>A0A918C410_9DEIO</name>
<dbReference type="InterPro" id="IPR018656">
    <property type="entry name" value="DUF2087"/>
</dbReference>
<dbReference type="AlphaFoldDB" id="A0A918C410"/>
<evidence type="ECO:0000256" key="1">
    <source>
        <dbReference type="SAM" id="MobiDB-lite"/>
    </source>
</evidence>
<dbReference type="Pfam" id="PF09860">
    <property type="entry name" value="DUF2087"/>
    <property type="match status" value="1"/>
</dbReference>
<evidence type="ECO:0000313" key="3">
    <source>
        <dbReference type="EMBL" id="GGR05527.1"/>
    </source>
</evidence>
<feature type="region of interest" description="Disordered" evidence="1">
    <location>
        <begin position="1"/>
        <end position="26"/>
    </location>
</feature>
<feature type="domain" description="DUF2087" evidence="2">
    <location>
        <begin position="37"/>
        <end position="107"/>
    </location>
</feature>
<accession>A0A918C410</accession>
<dbReference type="EMBL" id="BMQL01000007">
    <property type="protein sequence ID" value="GGR05527.1"/>
    <property type="molecule type" value="Genomic_DNA"/>
</dbReference>
<comment type="caution">
    <text evidence="3">The sequence shown here is derived from an EMBL/GenBank/DDBJ whole genome shotgun (WGS) entry which is preliminary data.</text>
</comment>